<evidence type="ECO:0000256" key="1">
    <source>
        <dbReference type="SAM" id="MobiDB-lite"/>
    </source>
</evidence>
<feature type="transmembrane region" description="Helical" evidence="2">
    <location>
        <begin position="365"/>
        <end position="384"/>
    </location>
</feature>
<dbReference type="InterPro" id="IPR055247">
    <property type="entry name" value="InsJ-like_HTH"/>
</dbReference>
<dbReference type="SUPFAM" id="SSF46689">
    <property type="entry name" value="Homeodomain-like"/>
    <property type="match status" value="1"/>
</dbReference>
<keyword evidence="2" id="KW-0812">Transmembrane</keyword>
<feature type="transmembrane region" description="Helical" evidence="2">
    <location>
        <begin position="390"/>
        <end position="409"/>
    </location>
</feature>
<dbReference type="InterPro" id="IPR036388">
    <property type="entry name" value="WH-like_DNA-bd_sf"/>
</dbReference>
<reference evidence="4 5" key="1">
    <citation type="journal article" date="2015" name="Stand. Genomic Sci.">
        <title>Genomic Encyclopedia of Bacterial and Archaeal Type Strains, Phase III: the genomes of soil and plant-associated and newly described type strains.</title>
        <authorList>
            <person name="Whitman W.B."/>
            <person name="Woyke T."/>
            <person name="Klenk H.P."/>
            <person name="Zhou Y."/>
            <person name="Lilburn T.G."/>
            <person name="Beck B.J."/>
            <person name="De Vos P."/>
            <person name="Vandamme P."/>
            <person name="Eisen J.A."/>
            <person name="Garrity G."/>
            <person name="Hugenholtz P."/>
            <person name="Kyrpides N.C."/>
        </authorList>
    </citation>
    <scope>NUCLEOTIDE SEQUENCE [LARGE SCALE GENOMIC DNA]</scope>
    <source>
        <strain evidence="4 5">VKM Ac-2540</strain>
    </source>
</reference>
<dbReference type="Pfam" id="PF14023">
    <property type="entry name" value="Bestrophin-like"/>
    <property type="match status" value="1"/>
</dbReference>
<dbReference type="Gene3D" id="1.10.10.10">
    <property type="entry name" value="Winged helix-like DNA-binding domain superfamily/Winged helix DNA-binding domain"/>
    <property type="match status" value="1"/>
</dbReference>
<dbReference type="InterPro" id="IPR025333">
    <property type="entry name" value="DUF4239"/>
</dbReference>
<evidence type="ECO:0000313" key="5">
    <source>
        <dbReference type="Proteomes" id="UP000292027"/>
    </source>
</evidence>
<organism evidence="4 5">
    <name type="scientific">Kribbella rubisoli</name>
    <dbReference type="NCBI Taxonomy" id="3075929"/>
    <lineage>
        <taxon>Bacteria</taxon>
        <taxon>Bacillati</taxon>
        <taxon>Actinomycetota</taxon>
        <taxon>Actinomycetes</taxon>
        <taxon>Propionibacteriales</taxon>
        <taxon>Kribbellaceae</taxon>
        <taxon>Kribbella</taxon>
    </lineage>
</organism>
<sequence>MQEQKYQAVLAVLSDGRSVSEVAEQWGVSRQSVHAWPRRYEDEGLAGLAPRSRRPASCPHQLGGIVEARILELRRVHPGWGPHRGMGGRPGLGLVPVDEDHDRNPPRRDVRTALDRPKSREGATCVVPQPSPSPSQGMSPRYEGKLRPAEVIRLGGCGGARAGATIKATRPARLPCLGVYMFFALSSLVLGVVLFVIVLGSCAIGVLVGRRLHGRHETWREPIGVVQAALLGFVALILAFGLTMAVGRYETRRVELVKETNAIGTTYLRAQTLSEPVRSQSLELLKRYTDVEIRLSTTRPGSAEARRVVANGGAIQRELWALAADSLREAPDASAPRLYADSLNSMIDSQTSRVAALGNRVPTTVLVLEVVGASVALGLLGLYLTVLGRGLLPIMLAAVFVSLLLLVTFDLDRPTRGLITVPYMPLVDLRASMDLPPAAGGG</sequence>
<feature type="domain" description="Insertion element IS150 protein InsJ-like helix-turn-helix" evidence="3">
    <location>
        <begin position="4"/>
        <end position="56"/>
    </location>
</feature>
<evidence type="ECO:0000313" key="4">
    <source>
        <dbReference type="EMBL" id="RZU12467.1"/>
    </source>
</evidence>
<feature type="transmembrane region" description="Helical" evidence="2">
    <location>
        <begin position="177"/>
        <end position="208"/>
    </location>
</feature>
<dbReference type="Proteomes" id="UP000292027">
    <property type="component" value="Unassembled WGS sequence"/>
</dbReference>
<dbReference type="InterPro" id="IPR009057">
    <property type="entry name" value="Homeodomain-like_sf"/>
</dbReference>
<dbReference type="AlphaFoldDB" id="A0A4Q7WQB8"/>
<keyword evidence="2" id="KW-1133">Transmembrane helix</keyword>
<proteinExistence type="predicted"/>
<protein>
    <submittedName>
        <fullName evidence="4">Helix-turn-helix protein</fullName>
    </submittedName>
</protein>
<keyword evidence="5" id="KW-1185">Reference proteome</keyword>
<feature type="region of interest" description="Disordered" evidence="1">
    <location>
        <begin position="82"/>
        <end position="141"/>
    </location>
</feature>
<evidence type="ECO:0000256" key="2">
    <source>
        <dbReference type="SAM" id="Phobius"/>
    </source>
</evidence>
<feature type="transmembrane region" description="Helical" evidence="2">
    <location>
        <begin position="228"/>
        <end position="246"/>
    </location>
</feature>
<feature type="compositionally biased region" description="Gly residues" evidence="1">
    <location>
        <begin position="82"/>
        <end position="91"/>
    </location>
</feature>
<gene>
    <name evidence="4" type="ORF">EV645_5738</name>
</gene>
<dbReference type="Pfam" id="PF13518">
    <property type="entry name" value="HTH_28"/>
    <property type="match status" value="1"/>
</dbReference>
<comment type="caution">
    <text evidence="4">The sequence shown here is derived from an EMBL/GenBank/DDBJ whole genome shotgun (WGS) entry which is preliminary data.</text>
</comment>
<accession>A0A4Q7WQB8</accession>
<keyword evidence="2" id="KW-0472">Membrane</keyword>
<dbReference type="EMBL" id="SHKR01000014">
    <property type="protein sequence ID" value="RZU12467.1"/>
    <property type="molecule type" value="Genomic_DNA"/>
</dbReference>
<evidence type="ECO:0000259" key="3">
    <source>
        <dbReference type="Pfam" id="PF13518"/>
    </source>
</evidence>
<feature type="compositionally biased region" description="Basic and acidic residues" evidence="1">
    <location>
        <begin position="98"/>
        <end position="121"/>
    </location>
</feature>
<dbReference type="OrthoDB" id="2375382at2"/>
<name>A0A4Q7WQB8_9ACTN</name>